<evidence type="ECO:0000256" key="5">
    <source>
        <dbReference type="ARBA" id="ARBA00022547"/>
    </source>
</evidence>
<reference evidence="14" key="1">
    <citation type="submission" date="2019-07" db="EMBL/GenBank/DDBJ databases">
        <title>Mitochondrial genome of Carinata rufipenna.</title>
        <authorList>
            <person name="Du Y."/>
            <person name="Dai W."/>
        </authorList>
    </citation>
    <scope>NUCLEOTIDE SEQUENCE</scope>
</reference>
<dbReference type="GO" id="GO:0015986">
    <property type="term" value="P:proton motive force-driven ATP synthesis"/>
    <property type="evidence" value="ECO:0007669"/>
    <property type="project" value="InterPro"/>
</dbReference>
<dbReference type="EMBL" id="MN227165">
    <property type="protein sequence ID" value="QWC53783.1"/>
    <property type="molecule type" value="Genomic_DNA"/>
</dbReference>
<keyword evidence="5 12" id="KW-0138">CF(0)</keyword>
<organism evidence="14">
    <name type="scientific">Carinata rufipenna</name>
    <dbReference type="NCBI Taxonomy" id="2840402"/>
    <lineage>
        <taxon>Eukaryota</taxon>
        <taxon>Metazoa</taxon>
        <taxon>Ecdysozoa</taxon>
        <taxon>Arthropoda</taxon>
        <taxon>Hexapoda</taxon>
        <taxon>Insecta</taxon>
        <taxon>Pterygota</taxon>
        <taxon>Neoptera</taxon>
        <taxon>Paraneoptera</taxon>
        <taxon>Hemiptera</taxon>
        <taxon>Auchenorrhyncha</taxon>
        <taxon>Membracoidea</taxon>
        <taxon>Cicadellidae</taxon>
        <taxon>Evacanthinae</taxon>
        <taxon>Evacanthini</taxon>
        <taxon>Carinata</taxon>
    </lineage>
</organism>
<keyword evidence="9 12" id="KW-0406">Ion transport</keyword>
<accession>A0A8E8GR14</accession>
<geneLocation type="mitochondrion" evidence="14"/>
<keyword evidence="6 12" id="KW-0812">Transmembrane</keyword>
<evidence type="ECO:0000256" key="9">
    <source>
        <dbReference type="ARBA" id="ARBA00023065"/>
    </source>
</evidence>
<dbReference type="GO" id="GO:0045259">
    <property type="term" value="C:proton-transporting ATP synthase complex"/>
    <property type="evidence" value="ECO:0007669"/>
    <property type="project" value="UniProtKB-KW"/>
</dbReference>
<dbReference type="AlphaFoldDB" id="A0A8E8GR14"/>
<keyword evidence="7 12" id="KW-0375">Hydrogen ion transport</keyword>
<evidence type="ECO:0000256" key="3">
    <source>
        <dbReference type="ARBA" id="ARBA00011291"/>
    </source>
</evidence>
<evidence type="ECO:0000256" key="12">
    <source>
        <dbReference type="RuleBase" id="RU003661"/>
    </source>
</evidence>
<comment type="similarity">
    <text evidence="2 12">Belongs to the ATPase protein 8 family.</text>
</comment>
<dbReference type="InterPro" id="IPR001421">
    <property type="entry name" value="ATP8_metazoa"/>
</dbReference>
<keyword evidence="11 13" id="KW-0472">Membrane</keyword>
<sequence length="50" mass="6200">MPQMSPIWWLYLMLIFILCLIIINSMIYFNYLINNKKSNPFTKSELVWKW</sequence>
<evidence type="ECO:0000256" key="6">
    <source>
        <dbReference type="ARBA" id="ARBA00022692"/>
    </source>
</evidence>
<evidence type="ECO:0000313" key="14">
    <source>
        <dbReference type="EMBL" id="QWC53783.1"/>
    </source>
</evidence>
<evidence type="ECO:0000256" key="7">
    <source>
        <dbReference type="ARBA" id="ARBA00022781"/>
    </source>
</evidence>
<keyword evidence="10 12" id="KW-0496">Mitochondrion</keyword>
<comment type="subcellular location">
    <subcellularLocation>
        <location evidence="1 12">Mitochondrion membrane</location>
        <topology evidence="1 12">Single-pass membrane protein</topology>
    </subcellularLocation>
</comment>
<dbReference type="GO" id="GO:0031966">
    <property type="term" value="C:mitochondrial membrane"/>
    <property type="evidence" value="ECO:0007669"/>
    <property type="project" value="UniProtKB-SubCell"/>
</dbReference>
<comment type="subunit">
    <text evidence="3">F-type ATPases have 2 components, CF(1) - the catalytic core - and CF(0) - the membrane proton channel.</text>
</comment>
<protein>
    <recommendedName>
        <fullName evidence="12">ATP synthase complex subunit 8</fullName>
    </recommendedName>
</protein>
<keyword evidence="4 12" id="KW-0813">Transport</keyword>
<evidence type="ECO:0000256" key="8">
    <source>
        <dbReference type="ARBA" id="ARBA00022989"/>
    </source>
</evidence>
<name>A0A8E8GR14_9HEMI</name>
<keyword evidence="8 13" id="KW-1133">Transmembrane helix</keyword>
<feature type="transmembrane region" description="Helical" evidence="13">
    <location>
        <begin position="6"/>
        <end position="33"/>
    </location>
</feature>
<evidence type="ECO:0000256" key="11">
    <source>
        <dbReference type="ARBA" id="ARBA00023136"/>
    </source>
</evidence>
<evidence type="ECO:0000256" key="1">
    <source>
        <dbReference type="ARBA" id="ARBA00004304"/>
    </source>
</evidence>
<dbReference type="GO" id="GO:0015078">
    <property type="term" value="F:proton transmembrane transporter activity"/>
    <property type="evidence" value="ECO:0007669"/>
    <property type="project" value="InterPro"/>
</dbReference>
<dbReference type="Pfam" id="PF00895">
    <property type="entry name" value="ATP-synt_8"/>
    <property type="match status" value="1"/>
</dbReference>
<evidence type="ECO:0000256" key="13">
    <source>
        <dbReference type="SAM" id="Phobius"/>
    </source>
</evidence>
<evidence type="ECO:0000256" key="2">
    <source>
        <dbReference type="ARBA" id="ARBA00008892"/>
    </source>
</evidence>
<evidence type="ECO:0000256" key="10">
    <source>
        <dbReference type="ARBA" id="ARBA00023128"/>
    </source>
</evidence>
<proteinExistence type="inferred from homology"/>
<evidence type="ECO:0000256" key="4">
    <source>
        <dbReference type="ARBA" id="ARBA00022448"/>
    </source>
</evidence>
<gene>
    <name evidence="14" type="primary">ATP8</name>
</gene>